<gene>
    <name evidence="4" type="ORF">SPARVUS_LOCUS8753291</name>
</gene>
<feature type="compositionally biased region" description="Basic and acidic residues" evidence="2">
    <location>
        <begin position="1"/>
        <end position="19"/>
    </location>
</feature>
<keyword evidence="5" id="KW-1185">Reference proteome</keyword>
<keyword evidence="1" id="KW-0862">Zinc</keyword>
<dbReference type="InterPro" id="IPR013087">
    <property type="entry name" value="Znf_C2H2_type"/>
</dbReference>
<reference evidence="4" key="1">
    <citation type="submission" date="2023-05" db="EMBL/GenBank/DDBJ databases">
        <authorList>
            <person name="Stuckert A."/>
        </authorList>
    </citation>
    <scope>NUCLEOTIDE SEQUENCE</scope>
</reference>
<organism evidence="4 5">
    <name type="scientific">Staurois parvus</name>
    <dbReference type="NCBI Taxonomy" id="386267"/>
    <lineage>
        <taxon>Eukaryota</taxon>
        <taxon>Metazoa</taxon>
        <taxon>Chordata</taxon>
        <taxon>Craniata</taxon>
        <taxon>Vertebrata</taxon>
        <taxon>Euteleostomi</taxon>
        <taxon>Amphibia</taxon>
        <taxon>Batrachia</taxon>
        <taxon>Anura</taxon>
        <taxon>Neobatrachia</taxon>
        <taxon>Ranoidea</taxon>
        <taxon>Ranidae</taxon>
        <taxon>Staurois</taxon>
    </lineage>
</organism>
<feature type="compositionally biased region" description="Basic residues" evidence="2">
    <location>
        <begin position="44"/>
        <end position="54"/>
    </location>
</feature>
<keyword evidence="1" id="KW-0479">Metal-binding</keyword>
<feature type="compositionally biased region" description="Basic and acidic residues" evidence="2">
    <location>
        <begin position="31"/>
        <end position="43"/>
    </location>
</feature>
<sequence length="365" mass="40795">KDKQEDAPADKQTKEKNEEAGPSTSQSVRGVKVESKRPREGGKRRNLQGSKRGHRCSTYGCNRSFLTMQDLINHVAVHYKPTESMQDKKFICSMNDCGETLDSMQDLMTHLKVHYKPNRYFKCENCMQPFRTHRSLFKHLHVCSDNLSRSDSITTMPPPTDIKPAPAVASGSRKTSVIQCVKKDTPLPKTEDPTASIATASVSSVPGGQLPSVSKLTSETSNSFPAHSPSLFTSRLPGPQRSSVTGSYLNYLHQSAYSLPQGAVPQKLRPFLGNQGLPVSNAMWKKNQGHTSNSRIVWEHTRGSYKCMQCNFTTSTRDQMNKHIEEVHKNPVSARPREDIDFDMDLLPFHSKLPAEMEPSLLPQV</sequence>
<dbReference type="PROSITE" id="PS00028">
    <property type="entry name" value="ZINC_FINGER_C2H2_1"/>
    <property type="match status" value="2"/>
</dbReference>
<proteinExistence type="predicted"/>
<dbReference type="SMART" id="SM00355">
    <property type="entry name" value="ZnF_C2H2"/>
    <property type="match status" value="4"/>
</dbReference>
<protein>
    <recommendedName>
        <fullName evidence="3">C2H2-type domain-containing protein</fullName>
    </recommendedName>
</protein>
<dbReference type="PANTHER" id="PTHR21695">
    <property type="entry name" value="ZINC FINGER PROTEIN 414"/>
    <property type="match status" value="1"/>
</dbReference>
<feature type="non-terminal residue" evidence="4">
    <location>
        <position position="1"/>
    </location>
</feature>
<dbReference type="PANTHER" id="PTHR21695:SF0">
    <property type="entry name" value="ZINC FINGER PROTEIN 414"/>
    <property type="match status" value="1"/>
</dbReference>
<feature type="domain" description="C2H2-type" evidence="3">
    <location>
        <begin position="305"/>
        <end position="333"/>
    </location>
</feature>
<feature type="region of interest" description="Disordered" evidence="2">
    <location>
        <begin position="1"/>
        <end position="54"/>
    </location>
</feature>
<evidence type="ECO:0000313" key="4">
    <source>
        <dbReference type="EMBL" id="CAI9577664.1"/>
    </source>
</evidence>
<evidence type="ECO:0000259" key="3">
    <source>
        <dbReference type="PROSITE" id="PS50157"/>
    </source>
</evidence>
<dbReference type="Pfam" id="PF15909">
    <property type="entry name" value="zf-C2H2_8"/>
    <property type="match status" value="1"/>
</dbReference>
<evidence type="ECO:0000313" key="5">
    <source>
        <dbReference type="Proteomes" id="UP001162483"/>
    </source>
</evidence>
<evidence type="ECO:0000256" key="2">
    <source>
        <dbReference type="SAM" id="MobiDB-lite"/>
    </source>
</evidence>
<feature type="domain" description="C2H2-type" evidence="3">
    <location>
        <begin position="54"/>
        <end position="83"/>
    </location>
</feature>
<name>A0ABN9DYD9_9NEOB</name>
<evidence type="ECO:0000256" key="1">
    <source>
        <dbReference type="PROSITE-ProRule" id="PRU00042"/>
    </source>
</evidence>
<feature type="region of interest" description="Disordered" evidence="2">
    <location>
        <begin position="199"/>
        <end position="238"/>
    </location>
</feature>
<dbReference type="InterPro" id="IPR031799">
    <property type="entry name" value="Znf-C2H2_ribbon"/>
</dbReference>
<dbReference type="InterPro" id="IPR039882">
    <property type="entry name" value="ZN414"/>
</dbReference>
<feature type="compositionally biased region" description="Polar residues" evidence="2">
    <location>
        <begin position="211"/>
        <end position="233"/>
    </location>
</feature>
<feature type="domain" description="C2H2-type" evidence="3">
    <location>
        <begin position="90"/>
        <end position="119"/>
    </location>
</feature>
<dbReference type="EMBL" id="CATNWA010014933">
    <property type="protein sequence ID" value="CAI9577664.1"/>
    <property type="molecule type" value="Genomic_DNA"/>
</dbReference>
<comment type="caution">
    <text evidence="4">The sequence shown here is derived from an EMBL/GenBank/DDBJ whole genome shotgun (WGS) entry which is preliminary data.</text>
</comment>
<keyword evidence="1" id="KW-0863">Zinc-finger</keyword>
<dbReference type="Proteomes" id="UP001162483">
    <property type="component" value="Unassembled WGS sequence"/>
</dbReference>
<accession>A0ABN9DYD9</accession>
<dbReference type="Gene3D" id="3.30.160.60">
    <property type="entry name" value="Classic Zinc Finger"/>
    <property type="match status" value="2"/>
</dbReference>
<dbReference type="PROSITE" id="PS50157">
    <property type="entry name" value="ZINC_FINGER_C2H2_2"/>
    <property type="match status" value="3"/>
</dbReference>